<evidence type="ECO:0000313" key="6">
    <source>
        <dbReference type="EMBL" id="TMO69559.1"/>
    </source>
</evidence>
<evidence type="ECO:0000256" key="2">
    <source>
        <dbReference type="ARBA" id="ARBA00012438"/>
    </source>
</evidence>
<dbReference type="GO" id="GO:0000155">
    <property type="term" value="F:phosphorelay sensor kinase activity"/>
    <property type="evidence" value="ECO:0007669"/>
    <property type="project" value="InterPro"/>
</dbReference>
<comment type="catalytic activity">
    <reaction evidence="1">
        <text>ATP + protein L-histidine = ADP + protein N-phospho-L-histidine.</text>
        <dbReference type="EC" id="2.7.13.3"/>
    </reaction>
</comment>
<proteinExistence type="predicted"/>
<dbReference type="Proteomes" id="UP000307164">
    <property type="component" value="Unassembled WGS sequence"/>
</dbReference>
<dbReference type="EMBL" id="PNBW01000048">
    <property type="protein sequence ID" value="TMO74341.1"/>
    <property type="molecule type" value="Genomic_DNA"/>
</dbReference>
<dbReference type="SMART" id="SM00387">
    <property type="entry name" value="HATPase_c"/>
    <property type="match status" value="1"/>
</dbReference>
<name>A0A5S3VD82_9GAMM</name>
<dbReference type="InterPro" id="IPR036890">
    <property type="entry name" value="HATPase_C_sf"/>
</dbReference>
<dbReference type="InterPro" id="IPR019734">
    <property type="entry name" value="TPR_rpt"/>
</dbReference>
<feature type="coiled-coil region" evidence="3">
    <location>
        <begin position="407"/>
        <end position="437"/>
    </location>
</feature>
<evidence type="ECO:0000313" key="9">
    <source>
        <dbReference type="Proteomes" id="UP000307217"/>
    </source>
</evidence>
<dbReference type="PRINTS" id="PR00344">
    <property type="entry name" value="BCTRLSENSOR"/>
</dbReference>
<dbReference type="Proteomes" id="UP000307217">
    <property type="component" value="Unassembled WGS sequence"/>
</dbReference>
<evidence type="ECO:0000256" key="3">
    <source>
        <dbReference type="SAM" id="Coils"/>
    </source>
</evidence>
<keyword evidence="4" id="KW-1133">Transmembrane helix</keyword>
<dbReference type="InterPro" id="IPR011990">
    <property type="entry name" value="TPR-like_helical_dom_sf"/>
</dbReference>
<keyword evidence="3" id="KW-0175">Coiled coil</keyword>
<evidence type="ECO:0000259" key="5">
    <source>
        <dbReference type="PROSITE" id="PS50109"/>
    </source>
</evidence>
<dbReference type="SUPFAM" id="SSF55874">
    <property type="entry name" value="ATPase domain of HSP90 chaperone/DNA topoisomerase II/histidine kinase"/>
    <property type="match status" value="1"/>
</dbReference>
<dbReference type="AlphaFoldDB" id="A0A5S3VD82"/>
<comment type="caution">
    <text evidence="6">The sequence shown here is derived from an EMBL/GenBank/DDBJ whole genome shotgun (WGS) entry which is preliminary data.</text>
</comment>
<accession>A0A5S3VD82</accession>
<dbReference type="RefSeq" id="WP_138590618.1">
    <property type="nucleotide sequence ID" value="NZ_PNBW01000048.1"/>
</dbReference>
<evidence type="ECO:0000313" key="8">
    <source>
        <dbReference type="Proteomes" id="UP000307164"/>
    </source>
</evidence>
<dbReference type="EMBL" id="PNBX01000015">
    <property type="protein sequence ID" value="TMO69559.1"/>
    <property type="molecule type" value="Genomic_DNA"/>
</dbReference>
<dbReference type="EC" id="2.7.13.3" evidence="2"/>
<dbReference type="PROSITE" id="PS50109">
    <property type="entry name" value="HIS_KIN"/>
    <property type="match status" value="1"/>
</dbReference>
<keyword evidence="4" id="KW-0472">Membrane</keyword>
<dbReference type="InterPro" id="IPR004358">
    <property type="entry name" value="Sig_transdc_His_kin-like_C"/>
</dbReference>
<dbReference type="OrthoDB" id="6315947at2"/>
<evidence type="ECO:0000313" key="7">
    <source>
        <dbReference type="EMBL" id="TMO74341.1"/>
    </source>
</evidence>
<reference evidence="8 9" key="2">
    <citation type="submission" date="2019-06" db="EMBL/GenBank/DDBJ databases">
        <title>Co-occurence of chitin degradation, pigmentation and bioactivity in marine Pseudoalteromonas.</title>
        <authorList>
            <person name="Sonnenschein E.C."/>
            <person name="Bech P.K."/>
        </authorList>
    </citation>
    <scope>NUCLEOTIDE SEQUENCE [LARGE SCALE GENOMIC DNA]</scope>
    <source>
        <strain evidence="9">S3790</strain>
        <strain evidence="8">S3895</strain>
    </source>
</reference>
<dbReference type="Pfam" id="PF13424">
    <property type="entry name" value="TPR_12"/>
    <property type="match status" value="1"/>
</dbReference>
<reference evidence="6 9" key="1">
    <citation type="submission" date="2018-01" db="EMBL/GenBank/DDBJ databases">
        <authorList>
            <person name="Paulsen S."/>
            <person name="Gram L.K."/>
        </authorList>
    </citation>
    <scope>NUCLEOTIDE SEQUENCE [LARGE SCALE GENOMIC DNA]</scope>
    <source>
        <strain evidence="6 9">S3790</strain>
        <strain evidence="7">S3895</strain>
    </source>
</reference>
<organism evidence="6 9">
    <name type="scientific">Pseudoalteromonas aurantia</name>
    <dbReference type="NCBI Taxonomy" id="43654"/>
    <lineage>
        <taxon>Bacteria</taxon>
        <taxon>Pseudomonadati</taxon>
        <taxon>Pseudomonadota</taxon>
        <taxon>Gammaproteobacteria</taxon>
        <taxon>Alteromonadales</taxon>
        <taxon>Pseudoalteromonadaceae</taxon>
        <taxon>Pseudoalteromonas</taxon>
    </lineage>
</organism>
<dbReference type="SMART" id="SM00028">
    <property type="entry name" value="TPR"/>
    <property type="match status" value="3"/>
</dbReference>
<gene>
    <name evidence="6" type="ORF">CWC19_05170</name>
    <name evidence="7" type="ORF">CWC20_10395</name>
</gene>
<reference evidence="6" key="3">
    <citation type="submission" date="2019-09" db="EMBL/GenBank/DDBJ databases">
        <title>Co-occurence of chitin degradation, pigmentation and bioactivity in marine Pseudoalteromonas.</title>
        <authorList>
            <person name="Sonnenschein E.C."/>
            <person name="Bech P.K."/>
        </authorList>
    </citation>
    <scope>NUCLEOTIDE SEQUENCE</scope>
    <source>
        <strain evidence="6">S3790</strain>
        <strain evidence="7">S3895</strain>
    </source>
</reference>
<feature type="transmembrane region" description="Helical" evidence="4">
    <location>
        <begin position="390"/>
        <end position="410"/>
    </location>
</feature>
<dbReference type="InterPro" id="IPR036097">
    <property type="entry name" value="HisK_dim/P_sf"/>
</dbReference>
<keyword evidence="4" id="KW-0812">Transmembrane</keyword>
<dbReference type="Pfam" id="PF02518">
    <property type="entry name" value="HATPase_c"/>
    <property type="match status" value="1"/>
</dbReference>
<evidence type="ECO:0000256" key="4">
    <source>
        <dbReference type="SAM" id="Phobius"/>
    </source>
</evidence>
<dbReference type="PANTHER" id="PTHR43065">
    <property type="entry name" value="SENSOR HISTIDINE KINASE"/>
    <property type="match status" value="1"/>
</dbReference>
<sequence length="689" mass="77714">MKECSRFVSLYTLIIICASFYTVAKMPDNDFNALRMQVSAANKSSPLAGITKVDELLALHSESLAPSQHIRLLYLKSWYQINADRIKEAMATLAKTRLLATKIKEPGILYSYYSISASAFSNVELYELALENNLKAYDIAPVLNRPEFIHQTENNIGHIYLKLGLIDEAETYFKRFYDSAVKLNQPSQQATGLNNLGEAAFLKGDFNNAHLLHQKALTLRRKHNYEYHEAWSLYNLGRVYTKQALYIKAEHHLKLAIDKWHEQSAFSKALLPKLELANVLIQQKHFNQARLLIDEIIGAAKTFQLFTPLQKAQLLKSQLARQIGELNDAIIALDEYNLSAKNFANKQASIGLAYMISQTELHTKETALQQLEQQHQLTLTTAKAQRQRTWILLLSALIIILITSIFIYRLNKRKHQLQQLIIRLENTQEKLIESEKMRAMTTLVSGMAHQLNTPLGLVITANSTLQAQIKTLTHEFSEHKLTQSRMAEFIGGSTELLSLAQNNTEKAADLIQRFKMMSAKLQVSELTSFELIPFLRNTALELTTSQTPSIICNITGSDITITNYKSVLLKVMAQFIENSIKHGFTTASAPTIQIQVTNALDHFVTIHYKDNGIGITNTNRKQVFDPFYTTRLGEGSLGLGLNIIYNSVVHIMRGHVTCIEDSNGAYFVVNIPIDVQTASSHDSEDSAQL</sequence>
<keyword evidence="8" id="KW-1185">Reference proteome</keyword>
<dbReference type="Gene3D" id="3.30.565.10">
    <property type="entry name" value="Histidine kinase-like ATPase, C-terminal domain"/>
    <property type="match status" value="1"/>
</dbReference>
<dbReference type="Gene3D" id="1.25.40.10">
    <property type="entry name" value="Tetratricopeptide repeat domain"/>
    <property type="match status" value="1"/>
</dbReference>
<protein>
    <recommendedName>
        <fullName evidence="2">histidine kinase</fullName>
        <ecNumber evidence="2">2.7.13.3</ecNumber>
    </recommendedName>
</protein>
<dbReference type="SUPFAM" id="SSF48452">
    <property type="entry name" value="TPR-like"/>
    <property type="match status" value="2"/>
</dbReference>
<feature type="domain" description="Histidine kinase" evidence="5">
    <location>
        <begin position="446"/>
        <end position="675"/>
    </location>
</feature>
<dbReference type="InterPro" id="IPR003594">
    <property type="entry name" value="HATPase_dom"/>
</dbReference>
<dbReference type="CDD" id="cd00075">
    <property type="entry name" value="HATPase"/>
    <property type="match status" value="1"/>
</dbReference>
<dbReference type="Gene3D" id="1.10.287.130">
    <property type="match status" value="1"/>
</dbReference>
<dbReference type="SUPFAM" id="SSF47384">
    <property type="entry name" value="Homodimeric domain of signal transducing histidine kinase"/>
    <property type="match status" value="1"/>
</dbReference>
<feature type="transmembrane region" description="Helical" evidence="4">
    <location>
        <begin position="7"/>
        <end position="24"/>
    </location>
</feature>
<dbReference type="InterPro" id="IPR005467">
    <property type="entry name" value="His_kinase_dom"/>
</dbReference>
<evidence type="ECO:0000256" key="1">
    <source>
        <dbReference type="ARBA" id="ARBA00000085"/>
    </source>
</evidence>